<evidence type="ECO:0000256" key="4">
    <source>
        <dbReference type="ARBA" id="ARBA00012755"/>
    </source>
</evidence>
<gene>
    <name evidence="15" type="ORF">FNV43_RR07617</name>
</gene>
<comment type="subcellular location">
    <subcellularLocation>
        <location evidence="2">Secreted</location>
    </subcellularLocation>
</comment>
<dbReference type="FunFam" id="2.60.40.1180:FF:000008">
    <property type="entry name" value="Alpha-galactosidase"/>
    <property type="match status" value="1"/>
</dbReference>
<dbReference type="GO" id="GO:0005576">
    <property type="term" value="C:extracellular region"/>
    <property type="evidence" value="ECO:0007669"/>
    <property type="project" value="UniProtKB-SubCell"/>
</dbReference>
<dbReference type="SUPFAM" id="SSF51445">
    <property type="entry name" value="(Trans)glycosidases"/>
    <property type="match status" value="1"/>
</dbReference>
<dbReference type="PROSITE" id="PS00512">
    <property type="entry name" value="ALPHA_GALACTOSIDASE"/>
    <property type="match status" value="1"/>
</dbReference>
<evidence type="ECO:0000256" key="13">
    <source>
        <dbReference type="RuleBase" id="RU361168"/>
    </source>
</evidence>
<reference evidence="15" key="1">
    <citation type="submission" date="2020-03" db="EMBL/GenBank/DDBJ databases">
        <title>A high-quality chromosome-level genome assembly of a woody plant with both climbing and erect habits, Rhamnella rubrinervis.</title>
        <authorList>
            <person name="Lu Z."/>
            <person name="Yang Y."/>
            <person name="Zhu X."/>
            <person name="Sun Y."/>
        </authorList>
    </citation>
    <scope>NUCLEOTIDE SEQUENCE</scope>
    <source>
        <strain evidence="15">BYM</strain>
        <tissue evidence="15">Leaf</tissue>
    </source>
</reference>
<keyword evidence="11 13" id="KW-0326">Glycosidase</keyword>
<evidence type="ECO:0000256" key="9">
    <source>
        <dbReference type="ARBA" id="ARBA00023180"/>
    </source>
</evidence>
<dbReference type="Pfam" id="PF17801">
    <property type="entry name" value="Melibiase_C"/>
    <property type="match status" value="1"/>
</dbReference>
<keyword evidence="10" id="KW-0119">Carbohydrate metabolism</keyword>
<evidence type="ECO:0000256" key="12">
    <source>
        <dbReference type="ARBA" id="ARBA00023326"/>
    </source>
</evidence>
<dbReference type="InterPro" id="IPR013785">
    <property type="entry name" value="Aldolase_TIM"/>
</dbReference>
<evidence type="ECO:0000313" key="15">
    <source>
        <dbReference type="EMBL" id="KAF3451522.1"/>
    </source>
</evidence>
<dbReference type="PRINTS" id="PR00740">
    <property type="entry name" value="GLHYDRLASE27"/>
</dbReference>
<dbReference type="EMBL" id="VOIH02000003">
    <property type="protein sequence ID" value="KAF3451522.1"/>
    <property type="molecule type" value="Genomic_DNA"/>
</dbReference>
<evidence type="ECO:0000256" key="11">
    <source>
        <dbReference type="ARBA" id="ARBA00023295"/>
    </source>
</evidence>
<dbReference type="EC" id="3.2.1.22" evidence="4 13"/>
<dbReference type="Gene3D" id="2.60.40.1180">
    <property type="entry name" value="Golgi alpha-mannosidase II"/>
    <property type="match status" value="1"/>
</dbReference>
<evidence type="ECO:0000256" key="10">
    <source>
        <dbReference type="ARBA" id="ARBA00023277"/>
    </source>
</evidence>
<evidence type="ECO:0000256" key="7">
    <source>
        <dbReference type="ARBA" id="ARBA00022801"/>
    </source>
</evidence>
<dbReference type="OrthoDB" id="5795902at2759"/>
<protein>
    <recommendedName>
        <fullName evidence="4 13">Alpha-galactosidase</fullName>
        <ecNumber evidence="4 13">3.2.1.22</ecNumber>
    </recommendedName>
    <alternativeName>
        <fullName evidence="13">Melibiase</fullName>
    </alternativeName>
</protein>
<evidence type="ECO:0000256" key="3">
    <source>
        <dbReference type="ARBA" id="ARBA00009743"/>
    </source>
</evidence>
<dbReference type="PANTHER" id="PTHR11452:SF36">
    <property type="entry name" value="ALPHA-GALACTOSIDASE"/>
    <property type="match status" value="1"/>
</dbReference>
<dbReference type="InterPro" id="IPR000111">
    <property type="entry name" value="Glyco_hydro_27/36_CS"/>
</dbReference>
<keyword evidence="8 13" id="KW-1015">Disulfide bond</keyword>
<feature type="domain" description="Alpha galactosidase C-terminal" evidence="14">
    <location>
        <begin position="248"/>
        <end position="324"/>
    </location>
</feature>
<name>A0A8K0MMJ1_9ROSA</name>
<dbReference type="InterPro" id="IPR041233">
    <property type="entry name" value="Melibiase_C"/>
</dbReference>
<dbReference type="PANTHER" id="PTHR11452">
    <property type="entry name" value="ALPHA-GALACTOSIDASE/ALPHA-N-ACETYLGALACTOSAMINIDASE"/>
    <property type="match status" value="1"/>
</dbReference>
<dbReference type="FunFam" id="3.20.20.70:FF:000197">
    <property type="entry name" value="Alpha-galactosidase"/>
    <property type="match status" value="1"/>
</dbReference>
<dbReference type="AlphaFoldDB" id="A0A8K0MMJ1"/>
<comment type="caution">
    <text evidence="15">The sequence shown here is derived from an EMBL/GenBank/DDBJ whole genome shotgun (WGS) entry which is preliminary data.</text>
</comment>
<dbReference type="Proteomes" id="UP000796880">
    <property type="component" value="Unassembled WGS sequence"/>
</dbReference>
<dbReference type="GO" id="GO:0009505">
    <property type="term" value="C:plant-type cell wall"/>
    <property type="evidence" value="ECO:0007669"/>
    <property type="project" value="TreeGrafter"/>
</dbReference>
<proteinExistence type="inferred from homology"/>
<keyword evidence="12" id="KW-0624">Polysaccharide degradation</keyword>
<keyword evidence="5" id="KW-0964">Secreted</keyword>
<dbReference type="GO" id="GO:0000272">
    <property type="term" value="P:polysaccharide catabolic process"/>
    <property type="evidence" value="ECO:0007669"/>
    <property type="project" value="UniProtKB-KW"/>
</dbReference>
<keyword evidence="16" id="KW-1185">Reference proteome</keyword>
<evidence type="ECO:0000313" key="16">
    <source>
        <dbReference type="Proteomes" id="UP000796880"/>
    </source>
</evidence>
<evidence type="ECO:0000259" key="14">
    <source>
        <dbReference type="Pfam" id="PF17801"/>
    </source>
</evidence>
<dbReference type="InterPro" id="IPR017853">
    <property type="entry name" value="GH"/>
</dbReference>
<dbReference type="SUPFAM" id="SSF51011">
    <property type="entry name" value="Glycosyl hydrolase domain"/>
    <property type="match status" value="1"/>
</dbReference>
<evidence type="ECO:0000256" key="2">
    <source>
        <dbReference type="ARBA" id="ARBA00004613"/>
    </source>
</evidence>
<dbReference type="InterPro" id="IPR013780">
    <property type="entry name" value="Glyco_hydro_b"/>
</dbReference>
<comment type="similarity">
    <text evidence="3 13">Belongs to the glycosyl hydrolase 27 family.</text>
</comment>
<evidence type="ECO:0000256" key="1">
    <source>
        <dbReference type="ARBA" id="ARBA00001255"/>
    </source>
</evidence>
<dbReference type="InterPro" id="IPR002241">
    <property type="entry name" value="Glyco_hydro_27"/>
</dbReference>
<evidence type="ECO:0000256" key="8">
    <source>
        <dbReference type="ARBA" id="ARBA00023157"/>
    </source>
</evidence>
<dbReference type="Pfam" id="PF16499">
    <property type="entry name" value="Melibiase_2"/>
    <property type="match status" value="1"/>
</dbReference>
<comment type="catalytic activity">
    <reaction evidence="1 13">
        <text>Hydrolysis of terminal, non-reducing alpha-D-galactose residues in alpha-D-galactosides, including galactose oligosaccharides, galactomannans and galactolipids.</text>
        <dbReference type="EC" id="3.2.1.22"/>
    </reaction>
</comment>
<keyword evidence="6" id="KW-0732">Signal</keyword>
<keyword evidence="9" id="KW-0325">Glycoprotein</keyword>
<dbReference type="GO" id="GO:0004557">
    <property type="term" value="F:alpha-galactosidase activity"/>
    <property type="evidence" value="ECO:0007669"/>
    <property type="project" value="UniProtKB-EC"/>
</dbReference>
<organism evidence="15 16">
    <name type="scientific">Rhamnella rubrinervis</name>
    <dbReference type="NCBI Taxonomy" id="2594499"/>
    <lineage>
        <taxon>Eukaryota</taxon>
        <taxon>Viridiplantae</taxon>
        <taxon>Streptophyta</taxon>
        <taxon>Embryophyta</taxon>
        <taxon>Tracheophyta</taxon>
        <taxon>Spermatophyta</taxon>
        <taxon>Magnoliopsida</taxon>
        <taxon>eudicotyledons</taxon>
        <taxon>Gunneridae</taxon>
        <taxon>Pentapetalae</taxon>
        <taxon>rosids</taxon>
        <taxon>fabids</taxon>
        <taxon>Rosales</taxon>
        <taxon>Rhamnaceae</taxon>
        <taxon>rhamnoid group</taxon>
        <taxon>Rhamneae</taxon>
        <taxon>Rhamnella</taxon>
    </lineage>
</organism>
<evidence type="ECO:0000256" key="5">
    <source>
        <dbReference type="ARBA" id="ARBA00022525"/>
    </source>
</evidence>
<dbReference type="Gene3D" id="3.20.20.70">
    <property type="entry name" value="Aldolase class I"/>
    <property type="match status" value="1"/>
</dbReference>
<sequence>MGCLGINPSKFCLNSQTADALLSTGLASLGYKYVNIDDCWGEKTRDSKGNLRAKSSTFPSGIKHLADYLHARGLKLGIYSDAGTATCSNQMPGSLNHEYQDAKTFAEWGVDYLKYDNCYTDGSKPLERYPKMSFALHKVGRPILFSLCEWGHQDAAKWAGLIGNTWRTTGDIEDNFDSMTSNADQNNAWATYAGPGRWNDPDMLEVGNGNMTVEEYRSHFSIWAAMKEVVDVNQDSLGVQATKIRSEHGLEVWAGPLSGKRVVVVLWNRRHSNATISVTRSEIGLPPSVPLVVRDLWEHSFVSTHMHRELTGHVAAHGVKMYVLTAY</sequence>
<evidence type="ECO:0000256" key="6">
    <source>
        <dbReference type="ARBA" id="ARBA00022729"/>
    </source>
</evidence>
<dbReference type="CDD" id="cd14792">
    <property type="entry name" value="GH27"/>
    <property type="match status" value="1"/>
</dbReference>
<keyword evidence="7 13" id="KW-0378">Hydrolase</keyword>
<accession>A0A8K0MMJ1</accession>